<name>A0A6G8RY44_9GAMM</name>
<dbReference type="RefSeq" id="WP_166225196.1">
    <property type="nucleotide sequence ID" value="NZ_CP049801.1"/>
</dbReference>
<dbReference type="AlphaFoldDB" id="A0A6G8RY44"/>
<gene>
    <name evidence="5" type="ORF">G8E00_12945</name>
</gene>
<feature type="transmembrane region" description="Helical" evidence="3">
    <location>
        <begin position="36"/>
        <end position="54"/>
    </location>
</feature>
<keyword evidence="3" id="KW-1133">Transmembrane helix</keyword>
<dbReference type="PANTHER" id="PTHR45138">
    <property type="entry name" value="REGULATORY COMPONENTS OF SENSORY TRANSDUCTION SYSTEM"/>
    <property type="match status" value="1"/>
</dbReference>
<feature type="transmembrane region" description="Helical" evidence="3">
    <location>
        <begin position="61"/>
        <end position="82"/>
    </location>
</feature>
<evidence type="ECO:0000256" key="2">
    <source>
        <dbReference type="ARBA" id="ARBA00034247"/>
    </source>
</evidence>
<evidence type="ECO:0000313" key="5">
    <source>
        <dbReference type="EMBL" id="QIO06784.1"/>
    </source>
</evidence>
<evidence type="ECO:0000256" key="3">
    <source>
        <dbReference type="SAM" id="Phobius"/>
    </source>
</evidence>
<keyword evidence="3" id="KW-0812">Transmembrane</keyword>
<dbReference type="GO" id="GO:0052621">
    <property type="term" value="F:diguanylate cyclase activity"/>
    <property type="evidence" value="ECO:0007669"/>
    <property type="project" value="UniProtKB-EC"/>
</dbReference>
<dbReference type="EC" id="2.7.7.65" evidence="1"/>
<accession>A0A6G8RY44</accession>
<feature type="domain" description="GGDEF" evidence="4">
    <location>
        <begin position="150"/>
        <end position="280"/>
    </location>
</feature>
<dbReference type="PROSITE" id="PS50887">
    <property type="entry name" value="GGDEF"/>
    <property type="match status" value="1"/>
</dbReference>
<sequence>MMNTLKNLLSSHVLFRRVVIILINVLMGWFDYLTGYEFAFSIFYLVPIAIAAWFDNFKVTSLAIFMASIIWLCIYMTSGHYYSNPYVVYWNIGVRIIFFYIVAYLLYKIRAAMNELTLMAMKDSLTALNNTRAFNLAYQEIQKNNLKKQQQIAISIIDLDGFKAVNDTLGHSKGDEVLIRFAELLKNAVQNSACVARIGGDEFAIILENIDFISAEEFEKKLRIKFLESGLNDEFGIDYSMGMSIFNELPESVDKATHCADKLMYQSKLRGKSRTIIQSY</sequence>
<evidence type="ECO:0000259" key="4">
    <source>
        <dbReference type="PROSITE" id="PS50887"/>
    </source>
</evidence>
<dbReference type="EMBL" id="CP049801">
    <property type="protein sequence ID" value="QIO06784.1"/>
    <property type="molecule type" value="Genomic_DNA"/>
</dbReference>
<dbReference type="SUPFAM" id="SSF55073">
    <property type="entry name" value="Nucleotide cyclase"/>
    <property type="match status" value="1"/>
</dbReference>
<comment type="catalytic activity">
    <reaction evidence="2">
        <text>2 GTP = 3',3'-c-di-GMP + 2 diphosphate</text>
        <dbReference type="Rhea" id="RHEA:24898"/>
        <dbReference type="ChEBI" id="CHEBI:33019"/>
        <dbReference type="ChEBI" id="CHEBI:37565"/>
        <dbReference type="ChEBI" id="CHEBI:58805"/>
        <dbReference type="EC" id="2.7.7.65"/>
    </reaction>
</comment>
<dbReference type="Pfam" id="PF00990">
    <property type="entry name" value="GGDEF"/>
    <property type="match status" value="1"/>
</dbReference>
<dbReference type="KEGG" id="asha:G8E00_12945"/>
<organism evidence="5 6">
    <name type="scientific">Acinetobacter shaoyimingii</name>
    <dbReference type="NCBI Taxonomy" id="2715164"/>
    <lineage>
        <taxon>Bacteria</taxon>
        <taxon>Pseudomonadati</taxon>
        <taxon>Pseudomonadota</taxon>
        <taxon>Gammaproteobacteria</taxon>
        <taxon>Moraxellales</taxon>
        <taxon>Moraxellaceae</taxon>
        <taxon>Acinetobacter</taxon>
    </lineage>
</organism>
<proteinExistence type="predicted"/>
<evidence type="ECO:0000256" key="1">
    <source>
        <dbReference type="ARBA" id="ARBA00012528"/>
    </source>
</evidence>
<dbReference type="InterPro" id="IPR029787">
    <property type="entry name" value="Nucleotide_cyclase"/>
</dbReference>
<feature type="transmembrane region" description="Helical" evidence="3">
    <location>
        <begin position="88"/>
        <end position="107"/>
    </location>
</feature>
<dbReference type="Proteomes" id="UP000502297">
    <property type="component" value="Chromosome"/>
</dbReference>
<dbReference type="InterPro" id="IPR050469">
    <property type="entry name" value="Diguanylate_Cyclase"/>
</dbReference>
<dbReference type="InterPro" id="IPR000160">
    <property type="entry name" value="GGDEF_dom"/>
</dbReference>
<protein>
    <recommendedName>
        <fullName evidence="1">diguanylate cyclase</fullName>
        <ecNumber evidence="1">2.7.7.65</ecNumber>
    </recommendedName>
</protein>
<dbReference type="PANTHER" id="PTHR45138:SF9">
    <property type="entry name" value="DIGUANYLATE CYCLASE DGCM-RELATED"/>
    <property type="match status" value="1"/>
</dbReference>
<dbReference type="SMART" id="SM00267">
    <property type="entry name" value="GGDEF"/>
    <property type="match status" value="1"/>
</dbReference>
<reference evidence="5 6" key="1">
    <citation type="submission" date="2020-03" db="EMBL/GenBank/DDBJ databases">
        <authorList>
            <person name="Zhu W."/>
        </authorList>
    </citation>
    <scope>NUCLEOTIDE SEQUENCE [LARGE SCALE GENOMIC DNA]</scope>
    <source>
        <strain evidence="5 6">323-1</strain>
    </source>
</reference>
<evidence type="ECO:0000313" key="6">
    <source>
        <dbReference type="Proteomes" id="UP000502297"/>
    </source>
</evidence>
<feature type="transmembrane region" description="Helical" evidence="3">
    <location>
        <begin position="12"/>
        <end position="30"/>
    </location>
</feature>
<dbReference type="CDD" id="cd01949">
    <property type="entry name" value="GGDEF"/>
    <property type="match status" value="1"/>
</dbReference>
<dbReference type="NCBIfam" id="TIGR00254">
    <property type="entry name" value="GGDEF"/>
    <property type="match status" value="1"/>
</dbReference>
<dbReference type="InterPro" id="IPR043128">
    <property type="entry name" value="Rev_trsase/Diguanyl_cyclase"/>
</dbReference>
<keyword evidence="3" id="KW-0472">Membrane</keyword>
<keyword evidence="6" id="KW-1185">Reference proteome</keyword>
<dbReference type="Gene3D" id="3.30.70.270">
    <property type="match status" value="1"/>
</dbReference>